<gene>
    <name evidence="2" type="ORF">DPX16_0103</name>
</gene>
<evidence type="ECO:0000313" key="3">
    <source>
        <dbReference type="Proteomes" id="UP000281406"/>
    </source>
</evidence>
<reference evidence="2 3" key="1">
    <citation type="submission" date="2018-10" db="EMBL/GenBank/DDBJ databases">
        <title>Genome assembly for a Yunnan-Guizhou Plateau 3E fish, Anabarilius grahami (Regan), and its evolutionary and genetic applications.</title>
        <authorList>
            <person name="Jiang W."/>
        </authorList>
    </citation>
    <scope>NUCLEOTIDE SEQUENCE [LARGE SCALE GENOMIC DNA]</scope>
    <source>
        <strain evidence="2">AG-KIZ</strain>
        <tissue evidence="2">Muscle</tissue>
    </source>
</reference>
<protein>
    <submittedName>
        <fullName evidence="2">Uncharacterized protein</fullName>
    </submittedName>
</protein>
<dbReference type="Proteomes" id="UP000281406">
    <property type="component" value="Unassembled WGS sequence"/>
</dbReference>
<dbReference type="AlphaFoldDB" id="A0A3N0Z695"/>
<dbReference type="EMBL" id="RJVU01009137">
    <property type="protein sequence ID" value="ROL53468.1"/>
    <property type="molecule type" value="Genomic_DNA"/>
</dbReference>
<accession>A0A3N0Z695</accession>
<keyword evidence="3" id="KW-1185">Reference proteome</keyword>
<feature type="compositionally biased region" description="Acidic residues" evidence="1">
    <location>
        <begin position="16"/>
        <end position="27"/>
    </location>
</feature>
<feature type="region of interest" description="Disordered" evidence="1">
    <location>
        <begin position="1"/>
        <end position="27"/>
    </location>
</feature>
<sequence length="134" mass="14241">MPRSAVFSGSGRGDASEGELESSGDEDLAALPPSWIEVLPEPNPELTAMLSWAAKKVRLAWNPPPRPEHSQLIGFLGRPALVLSTPPQCHSQVTRSWKTLYSVRARPGPSSAFTTLDGGEAKGYAGIPPVEGPL</sequence>
<comment type="caution">
    <text evidence="2">The sequence shown here is derived from an EMBL/GenBank/DDBJ whole genome shotgun (WGS) entry which is preliminary data.</text>
</comment>
<name>A0A3N0Z695_ANAGA</name>
<proteinExistence type="predicted"/>
<evidence type="ECO:0000313" key="2">
    <source>
        <dbReference type="EMBL" id="ROL53468.1"/>
    </source>
</evidence>
<organism evidence="2 3">
    <name type="scientific">Anabarilius grahami</name>
    <name type="common">Kanglang fish</name>
    <name type="synonym">Barilius grahami</name>
    <dbReference type="NCBI Taxonomy" id="495550"/>
    <lineage>
        <taxon>Eukaryota</taxon>
        <taxon>Metazoa</taxon>
        <taxon>Chordata</taxon>
        <taxon>Craniata</taxon>
        <taxon>Vertebrata</taxon>
        <taxon>Euteleostomi</taxon>
        <taxon>Actinopterygii</taxon>
        <taxon>Neopterygii</taxon>
        <taxon>Teleostei</taxon>
        <taxon>Ostariophysi</taxon>
        <taxon>Cypriniformes</taxon>
        <taxon>Xenocyprididae</taxon>
        <taxon>Xenocypridinae</taxon>
        <taxon>Xenocypridinae incertae sedis</taxon>
        <taxon>Anabarilius</taxon>
    </lineage>
</organism>
<evidence type="ECO:0000256" key="1">
    <source>
        <dbReference type="SAM" id="MobiDB-lite"/>
    </source>
</evidence>
<feature type="region of interest" description="Disordered" evidence="1">
    <location>
        <begin position="108"/>
        <end position="134"/>
    </location>
</feature>